<organism evidence="1 2">
    <name type="scientific">Acanthamoeba castellanii (strain ATCC 30010 / Neff)</name>
    <dbReference type="NCBI Taxonomy" id="1257118"/>
    <lineage>
        <taxon>Eukaryota</taxon>
        <taxon>Amoebozoa</taxon>
        <taxon>Discosea</taxon>
        <taxon>Longamoebia</taxon>
        <taxon>Centramoebida</taxon>
        <taxon>Acanthamoebidae</taxon>
        <taxon>Acanthamoeba</taxon>
    </lineage>
</organism>
<dbReference type="RefSeq" id="XP_004346061.1">
    <property type="nucleotide sequence ID" value="XM_004346011.1"/>
</dbReference>
<dbReference type="Proteomes" id="UP000011083">
    <property type="component" value="Unassembled WGS sequence"/>
</dbReference>
<dbReference type="VEuPathDB" id="AmoebaDB:ACA1_079700"/>
<dbReference type="EMBL" id="KB007902">
    <property type="protein sequence ID" value="ELR21517.1"/>
    <property type="molecule type" value="Genomic_DNA"/>
</dbReference>
<dbReference type="GeneID" id="14922410"/>
<protein>
    <submittedName>
        <fullName evidence="1">Uncharacterized protein</fullName>
    </submittedName>
</protein>
<dbReference type="AlphaFoldDB" id="L8H8F9"/>
<proteinExistence type="predicted"/>
<sequence length="154" mass="16484">MLTVETRGHKMSEQSHLMILATALKSINLAFEAQFNALTNDMATEAVLKALDCVEASHHTSPSSDTILYTSQGQHHGRPAFQHHQLSVLATMTAAATAARLSDFAIVSESAAGAALSSEPTPNKPFQNYLVFSLVTPVHLPTITDTGAMQHTTN</sequence>
<accession>L8H8F9</accession>
<gene>
    <name evidence="1" type="ORF">ACA1_079700</name>
</gene>
<name>L8H8F9_ACACF</name>
<keyword evidence="2" id="KW-1185">Reference proteome</keyword>
<reference evidence="1 2" key="1">
    <citation type="journal article" date="2013" name="Genome Biol.">
        <title>Genome of Acanthamoeba castellanii highlights extensive lateral gene transfer and early evolution of tyrosine kinase signaling.</title>
        <authorList>
            <person name="Clarke M."/>
            <person name="Lohan A.J."/>
            <person name="Liu B."/>
            <person name="Lagkouvardos I."/>
            <person name="Roy S."/>
            <person name="Zafar N."/>
            <person name="Bertelli C."/>
            <person name="Schilde C."/>
            <person name="Kianianmomeni A."/>
            <person name="Burglin T.R."/>
            <person name="Frech C."/>
            <person name="Turcotte B."/>
            <person name="Kopec K.O."/>
            <person name="Synnott J.M."/>
            <person name="Choo C."/>
            <person name="Paponov I."/>
            <person name="Finkler A."/>
            <person name="Soon Heng Tan C."/>
            <person name="Hutchins A.P."/>
            <person name="Weinmeier T."/>
            <person name="Rattei T."/>
            <person name="Chu J.S."/>
            <person name="Gimenez G."/>
            <person name="Irimia M."/>
            <person name="Rigden D.J."/>
            <person name="Fitzpatrick D.A."/>
            <person name="Lorenzo-Morales J."/>
            <person name="Bateman A."/>
            <person name="Chiu C.H."/>
            <person name="Tang P."/>
            <person name="Hegemann P."/>
            <person name="Fromm H."/>
            <person name="Raoult D."/>
            <person name="Greub G."/>
            <person name="Miranda-Saavedra D."/>
            <person name="Chen N."/>
            <person name="Nash P."/>
            <person name="Ginger M.L."/>
            <person name="Horn M."/>
            <person name="Schaap P."/>
            <person name="Caler L."/>
            <person name="Loftus B."/>
        </authorList>
    </citation>
    <scope>NUCLEOTIDE SEQUENCE [LARGE SCALE GENOMIC DNA]</scope>
    <source>
        <strain evidence="1 2">Neff</strain>
    </source>
</reference>
<dbReference type="KEGG" id="acan:ACA1_079700"/>
<evidence type="ECO:0000313" key="2">
    <source>
        <dbReference type="Proteomes" id="UP000011083"/>
    </source>
</evidence>
<evidence type="ECO:0000313" key="1">
    <source>
        <dbReference type="EMBL" id="ELR21517.1"/>
    </source>
</evidence>